<dbReference type="EMBL" id="SRPY01000087">
    <property type="protein sequence ID" value="KAG5928974.1"/>
    <property type="molecule type" value="Genomic_DNA"/>
</dbReference>
<dbReference type="InterPro" id="IPR036324">
    <property type="entry name" value="Mn/Fe_SOD_N_sf"/>
</dbReference>
<keyword evidence="4" id="KW-1185">Reference proteome</keyword>
<dbReference type="SUPFAM" id="SSF46609">
    <property type="entry name" value="Fe,Mn superoxide dismutase (SOD), N-terminal domain"/>
    <property type="match status" value="1"/>
</dbReference>
<dbReference type="OrthoDB" id="275227at2759"/>
<dbReference type="InterPro" id="IPR019832">
    <property type="entry name" value="Mn/Fe_SOD_C"/>
</dbReference>
<evidence type="ECO:0000313" key="3">
    <source>
        <dbReference type="EMBL" id="KAG5928974.1"/>
    </source>
</evidence>
<comment type="function">
    <text evidence="1">Component of the mitochondrial ribosome (mitoribosome), a dedicated translation machinery responsible for the synthesis of mitochondrial genome-encoded proteins, including at least some of the essential transmembrane subunits of the mitochondrial respiratory chain. The mitoribosomes are attached to the mitochondrial inner membrane and translation products are cotranslationally integrated into the membrane.</text>
</comment>
<accession>A0A8K0JBA8</accession>
<dbReference type="Proteomes" id="UP000811619">
    <property type="component" value="Unassembled WGS sequence"/>
</dbReference>
<dbReference type="PANTHER" id="PTHR43595">
    <property type="entry name" value="37S RIBOSOMAL PROTEIN S26, MITOCHONDRIAL"/>
    <property type="match status" value="1"/>
</dbReference>
<reference evidence="3" key="1">
    <citation type="journal article" date="2020" name="bioRxiv">
        <title>Whole genome comparisons of ergot fungi reveals the divergence and evolution of species within the genus Claviceps are the result of varying mechanisms driving genome evolution and host range expansion.</title>
        <authorList>
            <person name="Wyka S.A."/>
            <person name="Mondo S.J."/>
            <person name="Liu M."/>
            <person name="Dettman J."/>
            <person name="Nalam V."/>
            <person name="Broders K.D."/>
        </authorList>
    </citation>
    <scope>NUCLEOTIDE SEQUENCE</scope>
    <source>
        <strain evidence="3">CCC 489</strain>
    </source>
</reference>
<dbReference type="Pfam" id="PF02777">
    <property type="entry name" value="Sod_Fe_C"/>
    <property type="match status" value="2"/>
</dbReference>
<dbReference type="AlphaFoldDB" id="A0A8K0JBA8"/>
<feature type="domain" description="Manganese/iron superoxide dismutase C-terminal" evidence="2">
    <location>
        <begin position="222"/>
        <end position="267"/>
    </location>
</feature>
<dbReference type="GO" id="GO:0005737">
    <property type="term" value="C:cytoplasm"/>
    <property type="evidence" value="ECO:0007669"/>
    <property type="project" value="TreeGrafter"/>
</dbReference>
<comment type="caution">
    <text evidence="3">The sequence shown here is derived from an EMBL/GenBank/DDBJ whole genome shotgun (WGS) entry which is preliminary data.</text>
</comment>
<dbReference type="SUPFAM" id="SSF54719">
    <property type="entry name" value="Fe,Mn superoxide dismutase (SOD), C-terminal domain"/>
    <property type="match status" value="1"/>
</dbReference>
<evidence type="ECO:0000313" key="4">
    <source>
        <dbReference type="Proteomes" id="UP000811619"/>
    </source>
</evidence>
<proteinExistence type="predicted"/>
<dbReference type="Gene3D" id="3.55.40.20">
    <property type="entry name" value="Iron/manganese superoxide dismutase, C-terminal domain"/>
    <property type="match status" value="1"/>
</dbReference>
<gene>
    <name evidence="3" type="ORF">E4U42_007541</name>
</gene>
<protein>
    <recommendedName>
        <fullName evidence="2">Manganese/iron superoxide dismutase C-terminal domain-containing protein</fullName>
    </recommendedName>
</protein>
<evidence type="ECO:0000259" key="2">
    <source>
        <dbReference type="Pfam" id="PF02777"/>
    </source>
</evidence>
<name>A0A8K0JBA8_9HYPO</name>
<dbReference type="InterPro" id="IPR036314">
    <property type="entry name" value="SOD_C_sf"/>
</dbReference>
<dbReference type="GO" id="GO:0004784">
    <property type="term" value="F:superoxide dismutase activity"/>
    <property type="evidence" value="ECO:0007669"/>
    <property type="project" value="InterPro"/>
</dbReference>
<feature type="domain" description="Manganese/iron superoxide dismutase C-terminal" evidence="2">
    <location>
        <begin position="123"/>
        <end position="177"/>
    </location>
</feature>
<organism evidence="3 4">
    <name type="scientific">Claviceps africana</name>
    <dbReference type="NCBI Taxonomy" id="83212"/>
    <lineage>
        <taxon>Eukaryota</taxon>
        <taxon>Fungi</taxon>
        <taxon>Dikarya</taxon>
        <taxon>Ascomycota</taxon>
        <taxon>Pezizomycotina</taxon>
        <taxon>Sordariomycetes</taxon>
        <taxon>Hypocreomycetidae</taxon>
        <taxon>Hypocreales</taxon>
        <taxon>Clavicipitaceae</taxon>
        <taxon>Claviceps</taxon>
    </lineage>
</organism>
<evidence type="ECO:0000256" key="1">
    <source>
        <dbReference type="ARBA" id="ARBA00037226"/>
    </source>
</evidence>
<dbReference type="PANTHER" id="PTHR43595:SF2">
    <property type="entry name" value="SMALL RIBOSOMAL SUBUNIT PROTEIN MS42"/>
    <property type="match status" value="1"/>
</dbReference>
<dbReference type="GO" id="GO:0046872">
    <property type="term" value="F:metal ion binding"/>
    <property type="evidence" value="ECO:0007669"/>
    <property type="project" value="InterPro"/>
</dbReference>
<sequence length="280" mass="31298">MFRSRLLPRAAKSLGVGLRRTTPDARRSLHRVPALPHDYTKGIHEFYTENGFGIAWTDYMTAILDKLNALTAGTELEDKDTKSISLLTAREPSQAPIFNHASMAHNVHFFFQGIHPKGTPMSDDLRKELESSFSSIATLRREFIVTASAMFGPGFIWLVKVGSGDYRLLTTYLAGSPYPGAHWRAQPVDMNTVGHDGSAASYYKNQVAPKKRNAELPPGGIEMQPLLCLNTWEHAYVYDWGVGAGGGGKIPYVEAWWRHINWERVAHKSGIIRPEFKDAE</sequence>